<organism evidence="1 2">
    <name type="scientific">Pistacia integerrima</name>
    <dbReference type="NCBI Taxonomy" id="434235"/>
    <lineage>
        <taxon>Eukaryota</taxon>
        <taxon>Viridiplantae</taxon>
        <taxon>Streptophyta</taxon>
        <taxon>Embryophyta</taxon>
        <taxon>Tracheophyta</taxon>
        <taxon>Spermatophyta</taxon>
        <taxon>Magnoliopsida</taxon>
        <taxon>eudicotyledons</taxon>
        <taxon>Gunneridae</taxon>
        <taxon>Pentapetalae</taxon>
        <taxon>rosids</taxon>
        <taxon>malvids</taxon>
        <taxon>Sapindales</taxon>
        <taxon>Anacardiaceae</taxon>
        <taxon>Pistacia</taxon>
    </lineage>
</organism>
<gene>
    <name evidence="1" type="ORF">Pint_18718</name>
</gene>
<dbReference type="EMBL" id="CM047739">
    <property type="protein sequence ID" value="KAJ0042760.1"/>
    <property type="molecule type" value="Genomic_DNA"/>
</dbReference>
<comment type="caution">
    <text evidence="1">The sequence shown here is derived from an EMBL/GenBank/DDBJ whole genome shotgun (WGS) entry which is preliminary data.</text>
</comment>
<name>A0ACC0YY79_9ROSI</name>
<dbReference type="Proteomes" id="UP001163603">
    <property type="component" value="Chromosome 4"/>
</dbReference>
<protein>
    <submittedName>
        <fullName evidence="1">Uncharacterized protein</fullName>
    </submittedName>
</protein>
<evidence type="ECO:0000313" key="1">
    <source>
        <dbReference type="EMBL" id="KAJ0042760.1"/>
    </source>
</evidence>
<sequence length="620" mass="70434">MDRRELDDKRRNGSVKAAINKYGGRFLDGTSSLKNPQMDSQEMSSSRTRELHKARRDISRYRESRRVAESVKAQAESELSVARNTVKELASRIEDTNSEAEAKMKDVDETLKKSGGSIDSYQYAEVMRELEAVKQEMSKLKLDMASVLEEKSRAEKEIETTSLKIWSNSSVETLRKEIEQVNEEQLLVELARIEALKEFGEIEAQREKEANEFSFAMEETKRKKKEMVEEIDQSKEVENKLAVTLRDVNMLQNELKHVKGMDKRAQRNDTSKITETTFQELEGSPLLRSITEELEEAKKELASVRDEGFQFMASMDVIRNELKHVTEEMARLEKAEHKSDLIVENLNSKLLRAKSKLEAVSAAEEKAKAIANNLSLTAEQLNTEAGAAKKEKELIIQETAAIKEEIQKTESEIDSTEEKLTAAMQELNAVKSSEALALENLKSLIENTMQSRASASQNSSSITISKFEYEYLTGHAVGAADLADKKVAAAQAWIEALKASEKEILMKIEMAHRKIQGTRMDEEKEVFRTERSLSTKRKDEGEIRNWRQREEKTPETENLQPRLSRKSIKASGNLTQSRRAKYQKSASPATRTPRSTSFNVKRKTKVMPSFAKLFSGKNID</sequence>
<keyword evidence="2" id="KW-1185">Reference proteome</keyword>
<evidence type="ECO:0000313" key="2">
    <source>
        <dbReference type="Proteomes" id="UP001163603"/>
    </source>
</evidence>
<reference evidence="2" key="1">
    <citation type="journal article" date="2023" name="G3 (Bethesda)">
        <title>Genome assembly and association tests identify interacting loci associated with vigor, precocity, and sex in interspecific pistachio rootstocks.</title>
        <authorList>
            <person name="Palmer W."/>
            <person name="Jacygrad E."/>
            <person name="Sagayaradj S."/>
            <person name="Cavanaugh K."/>
            <person name="Han R."/>
            <person name="Bertier L."/>
            <person name="Beede B."/>
            <person name="Kafkas S."/>
            <person name="Golino D."/>
            <person name="Preece J."/>
            <person name="Michelmore R."/>
        </authorList>
    </citation>
    <scope>NUCLEOTIDE SEQUENCE [LARGE SCALE GENOMIC DNA]</scope>
</reference>
<accession>A0ACC0YY79</accession>
<proteinExistence type="predicted"/>